<dbReference type="PIRSF" id="PIRSF004810">
    <property type="entry name" value="ChrA"/>
    <property type="match status" value="1"/>
</dbReference>
<name>A0ABU7Z1T9_9GAMM</name>
<reference evidence="8 9" key="1">
    <citation type="journal article" date="2016" name="Int. J. Syst. Evol. Microbiol.">
        <title>Lysobacter erysipheiresistens sp. nov., an antagonist of powdery mildew, isolated from tobacco-cultivated soil.</title>
        <authorList>
            <person name="Xie B."/>
            <person name="Li T."/>
            <person name="Lin X."/>
            <person name="Wang C.J."/>
            <person name="Chen Y.J."/>
            <person name="Liu W.J."/>
            <person name="Zhao Z.W."/>
        </authorList>
    </citation>
    <scope>NUCLEOTIDE SEQUENCE [LARGE SCALE GENOMIC DNA]</scope>
    <source>
        <strain evidence="8 9">RS-LYSO-3</strain>
    </source>
</reference>
<feature type="transmembrane region" description="Helical" evidence="7">
    <location>
        <begin position="130"/>
        <end position="150"/>
    </location>
</feature>
<dbReference type="NCBIfam" id="TIGR00937">
    <property type="entry name" value="2A51"/>
    <property type="match status" value="1"/>
</dbReference>
<dbReference type="RefSeq" id="WP_332618331.1">
    <property type="nucleotide sequence ID" value="NZ_JAXGFP010000009.1"/>
</dbReference>
<feature type="transmembrane region" description="Helical" evidence="7">
    <location>
        <begin position="398"/>
        <end position="417"/>
    </location>
</feature>
<keyword evidence="9" id="KW-1185">Reference proteome</keyword>
<dbReference type="EMBL" id="JAXGFP010000009">
    <property type="protein sequence ID" value="MEG3185207.1"/>
    <property type="molecule type" value="Genomic_DNA"/>
</dbReference>
<evidence type="ECO:0000256" key="2">
    <source>
        <dbReference type="ARBA" id="ARBA00005262"/>
    </source>
</evidence>
<comment type="caution">
    <text evidence="8">The sequence shown here is derived from an EMBL/GenBank/DDBJ whole genome shotgun (WGS) entry which is preliminary data.</text>
</comment>
<organism evidence="8 9">
    <name type="scientific">Novilysobacter erysipheiresistens</name>
    <dbReference type="NCBI Taxonomy" id="1749332"/>
    <lineage>
        <taxon>Bacteria</taxon>
        <taxon>Pseudomonadati</taxon>
        <taxon>Pseudomonadota</taxon>
        <taxon>Gammaproteobacteria</taxon>
        <taxon>Lysobacterales</taxon>
        <taxon>Lysobacteraceae</taxon>
        <taxon>Novilysobacter</taxon>
    </lineage>
</organism>
<evidence type="ECO:0000256" key="6">
    <source>
        <dbReference type="ARBA" id="ARBA00023136"/>
    </source>
</evidence>
<accession>A0ABU7Z1T9</accession>
<feature type="transmembrane region" description="Helical" evidence="7">
    <location>
        <begin position="162"/>
        <end position="192"/>
    </location>
</feature>
<feature type="transmembrane region" description="Helical" evidence="7">
    <location>
        <begin position="350"/>
        <end position="371"/>
    </location>
</feature>
<gene>
    <name evidence="8" type="primary">chrA</name>
    <name evidence="8" type="ORF">SNE34_14475</name>
</gene>
<dbReference type="InterPro" id="IPR052518">
    <property type="entry name" value="CHR_Transporter"/>
</dbReference>
<protein>
    <submittedName>
        <fullName evidence="8">Chromate efflux transporter</fullName>
    </submittedName>
</protein>
<dbReference type="PANTHER" id="PTHR43663:SF1">
    <property type="entry name" value="CHROMATE TRANSPORTER"/>
    <property type="match status" value="1"/>
</dbReference>
<comment type="subcellular location">
    <subcellularLocation>
        <location evidence="1">Cell membrane</location>
        <topology evidence="1">Multi-pass membrane protein</topology>
    </subcellularLocation>
</comment>
<dbReference type="PANTHER" id="PTHR43663">
    <property type="entry name" value="CHROMATE TRANSPORT PROTEIN-RELATED"/>
    <property type="match status" value="1"/>
</dbReference>
<keyword evidence="5 7" id="KW-1133">Transmembrane helix</keyword>
<evidence type="ECO:0000256" key="7">
    <source>
        <dbReference type="SAM" id="Phobius"/>
    </source>
</evidence>
<feature type="transmembrane region" description="Helical" evidence="7">
    <location>
        <begin position="290"/>
        <end position="309"/>
    </location>
</feature>
<evidence type="ECO:0000313" key="9">
    <source>
        <dbReference type="Proteomes" id="UP001355056"/>
    </source>
</evidence>
<evidence type="ECO:0000256" key="3">
    <source>
        <dbReference type="ARBA" id="ARBA00022475"/>
    </source>
</evidence>
<feature type="transmembrane region" description="Helical" evidence="7">
    <location>
        <begin position="96"/>
        <end position="118"/>
    </location>
</feature>
<dbReference type="Proteomes" id="UP001355056">
    <property type="component" value="Unassembled WGS sequence"/>
</dbReference>
<evidence type="ECO:0000256" key="1">
    <source>
        <dbReference type="ARBA" id="ARBA00004651"/>
    </source>
</evidence>
<feature type="transmembrane region" description="Helical" evidence="7">
    <location>
        <begin position="245"/>
        <end position="270"/>
    </location>
</feature>
<evidence type="ECO:0000256" key="4">
    <source>
        <dbReference type="ARBA" id="ARBA00022692"/>
    </source>
</evidence>
<keyword evidence="4 7" id="KW-0812">Transmembrane</keyword>
<keyword evidence="6 7" id="KW-0472">Membrane</keyword>
<feature type="transmembrane region" description="Helical" evidence="7">
    <location>
        <begin position="199"/>
        <end position="225"/>
    </location>
</feature>
<dbReference type="InterPro" id="IPR003370">
    <property type="entry name" value="Chromate_transpt"/>
</dbReference>
<evidence type="ECO:0000256" key="5">
    <source>
        <dbReference type="ARBA" id="ARBA00022989"/>
    </source>
</evidence>
<dbReference type="InterPro" id="IPR014047">
    <property type="entry name" value="Chr_Tranpt_l_chain"/>
</dbReference>
<comment type="similarity">
    <text evidence="2">Belongs to the chromate ion transporter (CHR) (TC 2.A.51) family.</text>
</comment>
<evidence type="ECO:0000313" key="8">
    <source>
        <dbReference type="EMBL" id="MEG3185207.1"/>
    </source>
</evidence>
<sequence>MATPIGDGPLATGDTQGDAIPRETWLRLFLRFLRFGALAWGGPVAQIAMIRQELVDEERWVSSAHFNRVLAVYQVLPGPEAHELCVYFGMRSRGRWGGVLAGLGFMLPGFVLMFALSWAYVRFGLQTQGVAAVFAAVQVAVAALIVRAVVRIGQHVVTDRWLWGIAIGATAAQLAGIHFGIILIVAGGVYLLAQRQFRWLAWVLAAMAVIGVIGYAVAMGGLTGFEVLSGGAAETGPVRRDGMPLLALFWSGLKAGLLTFGGAYTVIPFLQRDAVMQGSWMSNTQFLDGLALSGLLPAPLIIFSTFVGYLGGGPWGAVVMTTGIFLPAFAFTLVGHDALERVVHQPRIRLFLEGLTAGVVGLIAGTTLALIRVSLTGLEAAILFALVLAALFASKAKWVIPAVIAAAALWGWLSLSICGVVD</sequence>
<proteinExistence type="inferred from homology"/>
<feature type="transmembrane region" description="Helical" evidence="7">
    <location>
        <begin position="315"/>
        <end position="338"/>
    </location>
</feature>
<dbReference type="Pfam" id="PF02417">
    <property type="entry name" value="Chromate_transp"/>
    <property type="match status" value="2"/>
</dbReference>
<feature type="transmembrane region" description="Helical" evidence="7">
    <location>
        <begin position="377"/>
        <end position="393"/>
    </location>
</feature>
<keyword evidence="3" id="KW-1003">Cell membrane</keyword>